<dbReference type="Gene3D" id="3.40.50.300">
    <property type="entry name" value="P-loop containing nucleotide triphosphate hydrolases"/>
    <property type="match status" value="1"/>
</dbReference>
<sequence>MILVGPLAAGKSTLGALVAERIGRPFVDIDEIAWTYCAEVGWSLDRLLERDGAVGWAAAEREWEPARAHAVQRVVEDHPEAVIAFGAGYTSFTGRDHAARVRRVLAPVPDVVHLLPSPDPVRSVAVLRERAVTSRGKDWIIEGHDWIARWVADPLAGELAAATVFTDGASPAESADELVRLRERLLTDLAA</sequence>
<dbReference type="AlphaFoldDB" id="A0A7W3JBB0"/>
<dbReference type="RefSeq" id="WP_182618882.1">
    <property type="nucleotide sequence ID" value="NZ_BAAATF010000008.1"/>
</dbReference>
<evidence type="ECO:0000313" key="2">
    <source>
        <dbReference type="Proteomes" id="UP000540568"/>
    </source>
</evidence>
<organism evidence="1 2">
    <name type="scientific">Promicromonospora sukumoe</name>
    <dbReference type="NCBI Taxonomy" id="88382"/>
    <lineage>
        <taxon>Bacteria</taxon>
        <taxon>Bacillati</taxon>
        <taxon>Actinomycetota</taxon>
        <taxon>Actinomycetes</taxon>
        <taxon>Micrococcales</taxon>
        <taxon>Promicromonosporaceae</taxon>
        <taxon>Promicromonospora</taxon>
    </lineage>
</organism>
<dbReference type="GO" id="GO:0004765">
    <property type="term" value="F:shikimate kinase activity"/>
    <property type="evidence" value="ECO:0007669"/>
    <property type="project" value="UniProtKB-EC"/>
</dbReference>
<evidence type="ECO:0000313" key="1">
    <source>
        <dbReference type="EMBL" id="MBA8809619.1"/>
    </source>
</evidence>
<dbReference type="InterPro" id="IPR031322">
    <property type="entry name" value="Shikimate/glucono_kinase"/>
</dbReference>
<comment type="caution">
    <text evidence="1">The sequence shown here is derived from an EMBL/GenBank/DDBJ whole genome shotgun (WGS) entry which is preliminary data.</text>
</comment>
<keyword evidence="1" id="KW-0418">Kinase</keyword>
<protein>
    <submittedName>
        <fullName evidence="1">Shikimate kinase</fullName>
        <ecNumber evidence="1">2.7.1.71</ecNumber>
    </submittedName>
</protein>
<dbReference type="Pfam" id="PF01202">
    <property type="entry name" value="SKI"/>
    <property type="match status" value="1"/>
</dbReference>
<dbReference type="Proteomes" id="UP000540568">
    <property type="component" value="Unassembled WGS sequence"/>
</dbReference>
<name>A0A7W3JBB0_9MICO</name>
<dbReference type="SUPFAM" id="SSF52540">
    <property type="entry name" value="P-loop containing nucleoside triphosphate hydrolases"/>
    <property type="match status" value="1"/>
</dbReference>
<accession>A0A7W3JBB0</accession>
<keyword evidence="2" id="KW-1185">Reference proteome</keyword>
<proteinExistence type="predicted"/>
<reference evidence="1 2" key="1">
    <citation type="submission" date="2020-07" db="EMBL/GenBank/DDBJ databases">
        <title>Sequencing the genomes of 1000 actinobacteria strains.</title>
        <authorList>
            <person name="Klenk H.-P."/>
        </authorList>
    </citation>
    <scope>NUCLEOTIDE SEQUENCE [LARGE SCALE GENOMIC DNA]</scope>
    <source>
        <strain evidence="1 2">DSM 44121</strain>
    </source>
</reference>
<dbReference type="EC" id="2.7.1.71" evidence="1"/>
<keyword evidence="1" id="KW-0808">Transferase</keyword>
<dbReference type="InterPro" id="IPR027417">
    <property type="entry name" value="P-loop_NTPase"/>
</dbReference>
<gene>
    <name evidence="1" type="ORF">FHX71_003595</name>
</gene>
<dbReference type="EMBL" id="JACGWV010000002">
    <property type="protein sequence ID" value="MBA8809619.1"/>
    <property type="molecule type" value="Genomic_DNA"/>
</dbReference>